<evidence type="ECO:0008006" key="3">
    <source>
        <dbReference type="Google" id="ProtNLM"/>
    </source>
</evidence>
<sequence length="71" mass="8221">MTKKYAVIKNGQFFVENTIVGPENFSVKDCYLIELTEDNSAQPGAYYNPDDGQFYGDAEYKQDFRQFYLQG</sequence>
<protein>
    <recommendedName>
        <fullName evidence="3">Phage protein</fullName>
    </recommendedName>
</protein>
<gene>
    <name evidence="1" type="ORF">N4G40_03015</name>
</gene>
<evidence type="ECO:0000313" key="2">
    <source>
        <dbReference type="Proteomes" id="UP001288620"/>
    </source>
</evidence>
<name>A0ABU5LBK5_9GAMM</name>
<dbReference type="RefSeq" id="WP_322541379.1">
    <property type="nucleotide sequence ID" value="NZ_JAOBTT010000001.1"/>
</dbReference>
<dbReference type="Proteomes" id="UP001288620">
    <property type="component" value="Unassembled WGS sequence"/>
</dbReference>
<comment type="caution">
    <text evidence="1">The sequence shown here is derived from an EMBL/GenBank/DDBJ whole genome shotgun (WGS) entry which is preliminary data.</text>
</comment>
<evidence type="ECO:0000313" key="1">
    <source>
        <dbReference type="EMBL" id="MDZ7277253.1"/>
    </source>
</evidence>
<proteinExistence type="predicted"/>
<dbReference type="EMBL" id="JAOBTT010000001">
    <property type="protein sequence ID" value="MDZ7277253.1"/>
    <property type="molecule type" value="Genomic_DNA"/>
</dbReference>
<reference evidence="2" key="1">
    <citation type="submission" date="2023-07" db="EMBL/GenBank/DDBJ databases">
        <title>Structural and functional analysis of rice phyllospheric bacteria for their antimicrobial properties and defense elicitation against blast disease.</title>
        <authorList>
            <person name="Sahu K.P."/>
            <person name="Asharani P."/>
            <person name="Kumar M."/>
            <person name="Reddy B."/>
            <person name="Kumar A."/>
        </authorList>
    </citation>
    <scope>NUCLEOTIDE SEQUENCE [LARGE SCALE GENOMIC DNA]</scope>
    <source>
        <strain evidence="2">OsEp_Plm_30P10</strain>
    </source>
</reference>
<organism evidence="1 2">
    <name type="scientific">Pantoea eucrina</name>
    <dbReference type="NCBI Taxonomy" id="472693"/>
    <lineage>
        <taxon>Bacteria</taxon>
        <taxon>Pseudomonadati</taxon>
        <taxon>Pseudomonadota</taxon>
        <taxon>Gammaproteobacteria</taxon>
        <taxon>Enterobacterales</taxon>
        <taxon>Erwiniaceae</taxon>
        <taxon>Pantoea</taxon>
    </lineage>
</organism>
<keyword evidence="2" id="KW-1185">Reference proteome</keyword>
<accession>A0ABU5LBK5</accession>